<feature type="transmembrane region" description="Helical" evidence="7">
    <location>
        <begin position="246"/>
        <end position="266"/>
    </location>
</feature>
<dbReference type="InterPro" id="IPR020846">
    <property type="entry name" value="MFS_dom"/>
</dbReference>
<dbReference type="OrthoDB" id="440755at2759"/>
<dbReference type="PROSITE" id="PS50850">
    <property type="entry name" value="MFS"/>
    <property type="match status" value="1"/>
</dbReference>
<evidence type="ECO:0000259" key="8">
    <source>
        <dbReference type="PROSITE" id="PS50850"/>
    </source>
</evidence>
<evidence type="ECO:0000256" key="3">
    <source>
        <dbReference type="ARBA" id="ARBA00022692"/>
    </source>
</evidence>
<sequence length="396" mass="44191">MTSLQPNRHNDSRPSPVADPPPSMASPADTSVELPAYKEKSLNRRASDNSPPPPSSHSTSFEAAPTQVVEPDKPLFSRGRKNVLLTVFALSMFIDILFYSAFFVLTDSVAKDLKILFAQQSWVITSYSVTFSAFLLFWGRVADLYSAKPVFTYGFVWLGILSLIISFLKDKYSFFVLRALAGIAGSCLVPSAYRLITHVFEPQELAYAFTVYGISGSLASVSGMIVAGFIGYIPDDVGQQNQAWRWFFRLMAICILPLAALSLLIVPEGRGHEASSAKNKWRRLDLVGALLMLSFVVLLILGLTLGASYGWRKPGFLVPFLLAWVLLPAFFVWENSLLDTHALIPSKTWRIPNFTLWIVFSLEIYAWWSCNLLPMTEIYLTVRGERPIVAAVRMLP</sequence>
<dbReference type="STRING" id="105984.A0A427XG91"/>
<dbReference type="GeneID" id="39587535"/>
<keyword evidence="3 7" id="KW-0812">Transmembrane</keyword>
<feature type="compositionally biased region" description="Basic and acidic residues" evidence="6">
    <location>
        <begin position="36"/>
        <end position="47"/>
    </location>
</feature>
<name>A0A427XG91_9TREE</name>
<evidence type="ECO:0000313" key="9">
    <source>
        <dbReference type="EMBL" id="RSH77919.1"/>
    </source>
</evidence>
<dbReference type="RefSeq" id="XP_028473066.1">
    <property type="nucleotide sequence ID" value="XM_028618699.1"/>
</dbReference>
<dbReference type="InterPro" id="IPR036259">
    <property type="entry name" value="MFS_trans_sf"/>
</dbReference>
<evidence type="ECO:0000256" key="6">
    <source>
        <dbReference type="SAM" id="MobiDB-lite"/>
    </source>
</evidence>
<feature type="region of interest" description="Disordered" evidence="6">
    <location>
        <begin position="1"/>
        <end position="65"/>
    </location>
</feature>
<feature type="transmembrane region" description="Helical" evidence="7">
    <location>
        <begin position="205"/>
        <end position="234"/>
    </location>
</feature>
<accession>A0A427XG91</accession>
<dbReference type="GO" id="GO:0022857">
    <property type="term" value="F:transmembrane transporter activity"/>
    <property type="evidence" value="ECO:0007669"/>
    <property type="project" value="InterPro"/>
</dbReference>
<dbReference type="InterPro" id="IPR011701">
    <property type="entry name" value="MFS"/>
</dbReference>
<keyword evidence="10" id="KW-1185">Reference proteome</keyword>
<keyword evidence="5 7" id="KW-0472">Membrane</keyword>
<dbReference type="Pfam" id="PF07690">
    <property type="entry name" value="MFS_1"/>
    <property type="match status" value="1"/>
</dbReference>
<protein>
    <recommendedName>
        <fullName evidence="8">Major facilitator superfamily (MFS) profile domain-containing protein</fullName>
    </recommendedName>
</protein>
<feature type="transmembrane region" description="Helical" evidence="7">
    <location>
        <begin position="150"/>
        <end position="168"/>
    </location>
</feature>
<dbReference type="PANTHER" id="PTHR42718:SF9">
    <property type="entry name" value="MAJOR FACILITATOR SUPERFAMILY MULTIDRUG TRANSPORTER MFSC"/>
    <property type="match status" value="1"/>
</dbReference>
<dbReference type="Proteomes" id="UP000279236">
    <property type="component" value="Unassembled WGS sequence"/>
</dbReference>
<evidence type="ECO:0000256" key="5">
    <source>
        <dbReference type="ARBA" id="ARBA00023136"/>
    </source>
</evidence>
<evidence type="ECO:0000256" key="2">
    <source>
        <dbReference type="ARBA" id="ARBA00022448"/>
    </source>
</evidence>
<feature type="transmembrane region" description="Helical" evidence="7">
    <location>
        <begin position="354"/>
        <end position="374"/>
    </location>
</feature>
<feature type="domain" description="Major facilitator superfamily (MFS) profile" evidence="8">
    <location>
        <begin position="84"/>
        <end position="396"/>
    </location>
</feature>
<evidence type="ECO:0000256" key="7">
    <source>
        <dbReference type="SAM" id="Phobius"/>
    </source>
</evidence>
<dbReference type="Gene3D" id="1.20.1250.20">
    <property type="entry name" value="MFS general substrate transporter like domains"/>
    <property type="match status" value="1"/>
</dbReference>
<evidence type="ECO:0000256" key="1">
    <source>
        <dbReference type="ARBA" id="ARBA00004141"/>
    </source>
</evidence>
<feature type="transmembrane region" description="Helical" evidence="7">
    <location>
        <begin position="83"/>
        <end position="105"/>
    </location>
</feature>
<reference evidence="9 10" key="1">
    <citation type="submission" date="2018-11" db="EMBL/GenBank/DDBJ databases">
        <title>Genome sequence of Apiotrichum porosum DSM 27194.</title>
        <authorList>
            <person name="Aliyu H."/>
            <person name="Gorte O."/>
            <person name="Ochsenreither K."/>
        </authorList>
    </citation>
    <scope>NUCLEOTIDE SEQUENCE [LARGE SCALE GENOMIC DNA]</scope>
    <source>
        <strain evidence="9 10">DSM 27194</strain>
    </source>
</reference>
<evidence type="ECO:0000313" key="10">
    <source>
        <dbReference type="Proteomes" id="UP000279236"/>
    </source>
</evidence>
<dbReference type="GO" id="GO:0016020">
    <property type="term" value="C:membrane"/>
    <property type="evidence" value="ECO:0007669"/>
    <property type="project" value="UniProtKB-SubCell"/>
</dbReference>
<evidence type="ECO:0000256" key="4">
    <source>
        <dbReference type="ARBA" id="ARBA00022989"/>
    </source>
</evidence>
<dbReference type="SUPFAM" id="SSF103473">
    <property type="entry name" value="MFS general substrate transporter"/>
    <property type="match status" value="1"/>
</dbReference>
<keyword evidence="4 7" id="KW-1133">Transmembrane helix</keyword>
<proteinExistence type="predicted"/>
<dbReference type="PANTHER" id="PTHR42718">
    <property type="entry name" value="MAJOR FACILITATOR SUPERFAMILY MULTIDRUG TRANSPORTER MFSC"/>
    <property type="match status" value="1"/>
</dbReference>
<feature type="transmembrane region" description="Helical" evidence="7">
    <location>
        <begin position="117"/>
        <end position="138"/>
    </location>
</feature>
<feature type="transmembrane region" description="Helical" evidence="7">
    <location>
        <begin position="174"/>
        <end position="193"/>
    </location>
</feature>
<feature type="transmembrane region" description="Helical" evidence="7">
    <location>
        <begin position="315"/>
        <end position="333"/>
    </location>
</feature>
<comment type="subcellular location">
    <subcellularLocation>
        <location evidence="1">Membrane</location>
        <topology evidence="1">Multi-pass membrane protein</topology>
    </subcellularLocation>
</comment>
<gene>
    <name evidence="9" type="ORF">EHS24_002992</name>
</gene>
<dbReference type="AlphaFoldDB" id="A0A427XG91"/>
<organism evidence="9 10">
    <name type="scientific">Apiotrichum porosum</name>
    <dbReference type="NCBI Taxonomy" id="105984"/>
    <lineage>
        <taxon>Eukaryota</taxon>
        <taxon>Fungi</taxon>
        <taxon>Dikarya</taxon>
        <taxon>Basidiomycota</taxon>
        <taxon>Agaricomycotina</taxon>
        <taxon>Tremellomycetes</taxon>
        <taxon>Trichosporonales</taxon>
        <taxon>Trichosporonaceae</taxon>
        <taxon>Apiotrichum</taxon>
    </lineage>
</organism>
<dbReference type="EMBL" id="RSCE01000014">
    <property type="protein sequence ID" value="RSH77919.1"/>
    <property type="molecule type" value="Genomic_DNA"/>
</dbReference>
<comment type="caution">
    <text evidence="9">The sequence shown here is derived from an EMBL/GenBank/DDBJ whole genome shotgun (WGS) entry which is preliminary data.</text>
</comment>
<keyword evidence="2" id="KW-0813">Transport</keyword>
<feature type="transmembrane region" description="Helical" evidence="7">
    <location>
        <begin position="286"/>
        <end position="309"/>
    </location>
</feature>